<dbReference type="AlphaFoldDB" id="A0A512MG85"/>
<dbReference type="OrthoDB" id="977906at2"/>
<gene>
    <name evidence="3" type="ORF">BGE01nite_50360</name>
</gene>
<dbReference type="EMBL" id="BKAG01000058">
    <property type="protein sequence ID" value="GEP45745.1"/>
    <property type="molecule type" value="Genomic_DNA"/>
</dbReference>
<keyword evidence="4" id="KW-1185">Reference proteome</keyword>
<feature type="signal peptide" evidence="2">
    <location>
        <begin position="1"/>
        <end position="20"/>
    </location>
</feature>
<evidence type="ECO:0000256" key="2">
    <source>
        <dbReference type="SAM" id="SignalP"/>
    </source>
</evidence>
<name>A0A512MG85_9BACT</name>
<protein>
    <submittedName>
        <fullName evidence="3">Uncharacterized protein</fullName>
    </submittedName>
</protein>
<accession>A0A512MG85</accession>
<comment type="caution">
    <text evidence="3">The sequence shown here is derived from an EMBL/GenBank/DDBJ whole genome shotgun (WGS) entry which is preliminary data.</text>
</comment>
<evidence type="ECO:0000313" key="3">
    <source>
        <dbReference type="EMBL" id="GEP45745.1"/>
    </source>
</evidence>
<dbReference type="Proteomes" id="UP000321577">
    <property type="component" value="Unassembled WGS sequence"/>
</dbReference>
<evidence type="ECO:0000256" key="1">
    <source>
        <dbReference type="SAM" id="MobiDB-lite"/>
    </source>
</evidence>
<dbReference type="RefSeq" id="WP_146854923.1">
    <property type="nucleotide sequence ID" value="NZ_BKAG01000058.1"/>
</dbReference>
<organism evidence="3 4">
    <name type="scientific">Brevifollis gellanilyticus</name>
    <dbReference type="NCBI Taxonomy" id="748831"/>
    <lineage>
        <taxon>Bacteria</taxon>
        <taxon>Pseudomonadati</taxon>
        <taxon>Verrucomicrobiota</taxon>
        <taxon>Verrucomicrobiia</taxon>
        <taxon>Verrucomicrobiales</taxon>
        <taxon>Verrucomicrobiaceae</taxon>
    </lineage>
</organism>
<feature type="chain" id="PRO_5021944403" evidence="2">
    <location>
        <begin position="21"/>
        <end position="390"/>
    </location>
</feature>
<sequence length="390" mass="42479">MKNLLSLFCLWSLSAVTALAGSPNDEARYLAGLNIDGSTLEPWAREGAWQQHASEFQRAWVDVEDRQLGPIRTWMPANLNFVYSDPSPLFYPFSGPDMLYAHAFFPNASTYILCAREPVGNLPQIEALDPAVRAAALANLRKSLNAILSFSFFITADMKNDLNATQLSGTLPVIMVFLARSGCQISSVEMVKLSSSGDLTTDKSKTPGVKIVFQGTTGRTQTLYYFTSDLSNWGIKSNPGFIAFCKKQGRGNGFTKAASYLMHMSEFTTVRDFLLTNTRNVVQDDSGIPLRFFNGNEWIMGLYGNYPGPIELFAKHDQPDLRDAFAHHKAGDLPFGFGYQWGRGVSSLIVGTALSSVPKAGSTVEPVSASPPVGTPPVGSPPVKAVPVEE</sequence>
<keyword evidence="2" id="KW-0732">Signal</keyword>
<feature type="region of interest" description="Disordered" evidence="1">
    <location>
        <begin position="360"/>
        <end position="390"/>
    </location>
</feature>
<evidence type="ECO:0000313" key="4">
    <source>
        <dbReference type="Proteomes" id="UP000321577"/>
    </source>
</evidence>
<reference evidence="3 4" key="1">
    <citation type="submission" date="2019-07" db="EMBL/GenBank/DDBJ databases">
        <title>Whole genome shotgun sequence of Brevifollis gellanilyticus NBRC 108608.</title>
        <authorList>
            <person name="Hosoyama A."/>
            <person name="Uohara A."/>
            <person name="Ohji S."/>
            <person name="Ichikawa N."/>
        </authorList>
    </citation>
    <scope>NUCLEOTIDE SEQUENCE [LARGE SCALE GENOMIC DNA]</scope>
    <source>
        <strain evidence="3 4">NBRC 108608</strain>
    </source>
</reference>
<proteinExistence type="predicted"/>